<gene>
    <name evidence="1" type="ORF">ACFSUE_17185</name>
</gene>
<accession>A0ABW5S6T7</accession>
<name>A0ABW5S6T7_9BACL</name>
<sequence length="224" mass="26200">MIYIISAALLVITLTVSCAYYFLSIYKKKLDIISDQLLDEINSFNKEINGDSENEKDDTSNSINAILNQYSIKNDYKQFIMIDDVWLNNILTLLIKPLRIDEKSKLRIDLLATLKKFSATISKGEIIEGEDRETLLKTVKKLFEMDSINSNGNYIACYFVFSSDGNYFLRIVLTNTEVNQFSIRMGILQRNEKKPFLFNKVPLPFNDRENNKYWRGYFINEYRV</sequence>
<comment type="caution">
    <text evidence="1">The sequence shown here is derived from an EMBL/GenBank/DDBJ whole genome shotgun (WGS) entry which is preliminary data.</text>
</comment>
<protein>
    <submittedName>
        <fullName evidence="1">Uncharacterized protein</fullName>
    </submittedName>
</protein>
<evidence type="ECO:0000313" key="1">
    <source>
        <dbReference type="EMBL" id="MFD2695341.1"/>
    </source>
</evidence>
<dbReference type="EMBL" id="JBHUMQ010000042">
    <property type="protein sequence ID" value="MFD2695341.1"/>
    <property type="molecule type" value="Genomic_DNA"/>
</dbReference>
<evidence type="ECO:0000313" key="2">
    <source>
        <dbReference type="Proteomes" id="UP001597399"/>
    </source>
</evidence>
<proteinExistence type="predicted"/>
<reference evidence="2" key="1">
    <citation type="journal article" date="2019" name="Int. J. Syst. Evol. Microbiol.">
        <title>The Global Catalogue of Microorganisms (GCM) 10K type strain sequencing project: providing services to taxonomists for standard genome sequencing and annotation.</title>
        <authorList>
            <consortium name="The Broad Institute Genomics Platform"/>
            <consortium name="The Broad Institute Genome Sequencing Center for Infectious Disease"/>
            <person name="Wu L."/>
            <person name="Ma J."/>
        </authorList>
    </citation>
    <scope>NUCLEOTIDE SEQUENCE [LARGE SCALE GENOMIC DNA]</scope>
    <source>
        <strain evidence="2">TISTR 2466</strain>
    </source>
</reference>
<keyword evidence="2" id="KW-1185">Reference proteome</keyword>
<organism evidence="1 2">
    <name type="scientific">Sporolactobacillus shoreicorticis</name>
    <dbReference type="NCBI Taxonomy" id="1923877"/>
    <lineage>
        <taxon>Bacteria</taxon>
        <taxon>Bacillati</taxon>
        <taxon>Bacillota</taxon>
        <taxon>Bacilli</taxon>
        <taxon>Bacillales</taxon>
        <taxon>Sporolactobacillaceae</taxon>
        <taxon>Sporolactobacillus</taxon>
    </lineage>
</organism>
<dbReference type="RefSeq" id="WP_253062568.1">
    <property type="nucleotide sequence ID" value="NZ_JAMXWM010000014.1"/>
</dbReference>
<dbReference type="Proteomes" id="UP001597399">
    <property type="component" value="Unassembled WGS sequence"/>
</dbReference>